<dbReference type="EMBL" id="LECT01000038">
    <property type="protein sequence ID" value="KLU03400.1"/>
    <property type="molecule type" value="Genomic_DNA"/>
</dbReference>
<dbReference type="PATRIC" id="fig|595434.4.peg.4476"/>
<evidence type="ECO:0000313" key="2">
    <source>
        <dbReference type="Proteomes" id="UP000036367"/>
    </source>
</evidence>
<sequence length="43" mass="4783">MKTQGFRLLSLRDWWCVSGGLNNRGVVAVVSLGFSTRGLEHHP</sequence>
<reference evidence="1" key="1">
    <citation type="submission" date="2015-05" db="EMBL/GenBank/DDBJ databases">
        <title>Permanent draft genome of Rhodopirellula islandicus K833.</title>
        <authorList>
            <person name="Kizina J."/>
            <person name="Richter M."/>
            <person name="Glockner F.O."/>
            <person name="Harder J."/>
        </authorList>
    </citation>
    <scope>NUCLEOTIDE SEQUENCE [LARGE SCALE GENOMIC DNA]</scope>
    <source>
        <strain evidence="1">K833</strain>
    </source>
</reference>
<name>A0A0J1B9I2_RHOIS</name>
<dbReference type="Proteomes" id="UP000036367">
    <property type="component" value="Unassembled WGS sequence"/>
</dbReference>
<keyword evidence="2" id="KW-1185">Reference proteome</keyword>
<protein>
    <submittedName>
        <fullName evidence="1">Uncharacterized protein</fullName>
    </submittedName>
</protein>
<comment type="caution">
    <text evidence="1">The sequence shown here is derived from an EMBL/GenBank/DDBJ whole genome shotgun (WGS) entry which is preliminary data.</text>
</comment>
<evidence type="ECO:0000313" key="1">
    <source>
        <dbReference type="EMBL" id="KLU03400.1"/>
    </source>
</evidence>
<dbReference type="AlphaFoldDB" id="A0A0J1B9I2"/>
<proteinExistence type="predicted"/>
<organism evidence="1 2">
    <name type="scientific">Rhodopirellula islandica</name>
    <dbReference type="NCBI Taxonomy" id="595434"/>
    <lineage>
        <taxon>Bacteria</taxon>
        <taxon>Pseudomonadati</taxon>
        <taxon>Planctomycetota</taxon>
        <taxon>Planctomycetia</taxon>
        <taxon>Pirellulales</taxon>
        <taxon>Pirellulaceae</taxon>
        <taxon>Rhodopirellula</taxon>
    </lineage>
</organism>
<accession>A0A0J1B9I2</accession>
<dbReference type="STRING" id="595434.RISK_004712"/>
<gene>
    <name evidence="1" type="ORF">RISK_004712</name>
</gene>